<protein>
    <submittedName>
        <fullName evidence="1">Uncharacterized protein</fullName>
    </submittedName>
</protein>
<proteinExistence type="predicted"/>
<evidence type="ECO:0000313" key="1">
    <source>
        <dbReference type="EMBL" id="EGC69001.1"/>
    </source>
</evidence>
<gene>
    <name evidence="1" type="ORF">HMPREF9087_2359</name>
</gene>
<dbReference type="Proteomes" id="UP000004835">
    <property type="component" value="Unassembled WGS sequence"/>
</dbReference>
<dbReference type="EMBL" id="AEWT01000021">
    <property type="protein sequence ID" value="EGC69001.1"/>
    <property type="molecule type" value="Genomic_DNA"/>
</dbReference>
<comment type="caution">
    <text evidence="1">The sequence shown here is derived from an EMBL/GenBank/DDBJ whole genome shotgun (WGS) entry which is preliminary data.</text>
</comment>
<organism evidence="1 2">
    <name type="scientific">Enterococcus casseliflavus ATCC 12755</name>
    <dbReference type="NCBI Taxonomy" id="888066"/>
    <lineage>
        <taxon>Bacteria</taxon>
        <taxon>Bacillati</taxon>
        <taxon>Bacillota</taxon>
        <taxon>Bacilli</taxon>
        <taxon>Lactobacillales</taxon>
        <taxon>Enterococcaceae</taxon>
        <taxon>Enterococcus</taxon>
    </lineage>
</organism>
<name>F0ELR7_ENTCA</name>
<evidence type="ECO:0000313" key="2">
    <source>
        <dbReference type="Proteomes" id="UP000004835"/>
    </source>
</evidence>
<dbReference type="HOGENOM" id="CLU_3024993_0_0_9"/>
<accession>F0ELR7</accession>
<sequence length="55" mass="6719">MFLSLFPFFQRVKVPFKRWNFPLNEKNIGKQRSLLLILSNLTAKNSKFENYFPFY</sequence>
<reference evidence="1 2" key="1">
    <citation type="submission" date="2011-01" db="EMBL/GenBank/DDBJ databases">
        <authorList>
            <person name="Muzny D."/>
            <person name="Qin X."/>
            <person name="Deng J."/>
            <person name="Jiang H."/>
            <person name="Liu Y."/>
            <person name="Qu J."/>
            <person name="Song X.-Z."/>
            <person name="Zhang L."/>
            <person name="Thornton R."/>
            <person name="Coyle M."/>
            <person name="Francisco L."/>
            <person name="Jackson L."/>
            <person name="Javaid M."/>
            <person name="Korchina V."/>
            <person name="Kovar C."/>
            <person name="Mata R."/>
            <person name="Mathew T."/>
            <person name="Ngo R."/>
            <person name="Nguyen L."/>
            <person name="Nguyen N."/>
            <person name="Okwuonu G."/>
            <person name="Ongeri F."/>
            <person name="Pham C."/>
            <person name="Simmons D."/>
            <person name="Wilczek-Boney K."/>
            <person name="Hale W."/>
            <person name="Jakkamsetti A."/>
            <person name="Pham P."/>
            <person name="Ruth R."/>
            <person name="San Lucas F."/>
            <person name="Warren J."/>
            <person name="Zhang J."/>
            <person name="Zhao Z."/>
            <person name="Zhou C."/>
            <person name="Zhu D."/>
            <person name="Lee S."/>
            <person name="Bess C."/>
            <person name="Blankenburg K."/>
            <person name="Forbes L."/>
            <person name="Fu Q."/>
            <person name="Gubbala S."/>
            <person name="Hirani K."/>
            <person name="Jayaseelan J.C."/>
            <person name="Lara F."/>
            <person name="Munidasa M."/>
            <person name="Palculict T."/>
            <person name="Patil S."/>
            <person name="Pu L.-L."/>
            <person name="Saada N."/>
            <person name="Tang L."/>
            <person name="Weissenberger G."/>
            <person name="Zhu Y."/>
            <person name="Hemphill L."/>
            <person name="Shang Y."/>
            <person name="Youmans B."/>
            <person name="Ayvaz T."/>
            <person name="Ross M."/>
            <person name="Santibanez J."/>
            <person name="Aqrawi P."/>
            <person name="Gross S."/>
            <person name="Joshi V."/>
            <person name="Fowler G."/>
            <person name="Nazareth L."/>
            <person name="Reid J."/>
            <person name="Worley K."/>
            <person name="Petrosino J."/>
            <person name="Highlander S."/>
            <person name="Gibbs R."/>
        </authorList>
    </citation>
    <scope>NUCLEOTIDE SEQUENCE [LARGE SCALE GENOMIC DNA]</scope>
    <source>
        <strain evidence="1 2">ATCC 12755</strain>
    </source>
</reference>
<dbReference type="AlphaFoldDB" id="F0ELR7"/>